<organism evidence="6 7">
    <name type="scientific">Meridianimarinicoccus aquatilis</name>
    <dbReference type="NCBI Taxonomy" id="2552766"/>
    <lineage>
        <taxon>Bacteria</taxon>
        <taxon>Pseudomonadati</taxon>
        <taxon>Pseudomonadota</taxon>
        <taxon>Alphaproteobacteria</taxon>
        <taxon>Rhodobacterales</taxon>
        <taxon>Paracoccaceae</taxon>
        <taxon>Meridianimarinicoccus</taxon>
    </lineage>
</organism>
<dbReference type="SUPFAM" id="SSF53850">
    <property type="entry name" value="Periplasmic binding protein-like II"/>
    <property type="match status" value="1"/>
</dbReference>
<feature type="domain" description="HTH lysR-type" evidence="5">
    <location>
        <begin position="1"/>
        <end position="58"/>
    </location>
</feature>
<dbReference type="EMBL" id="SMZO01000005">
    <property type="protein sequence ID" value="TDL90855.1"/>
    <property type="molecule type" value="Genomic_DNA"/>
</dbReference>
<dbReference type="Proteomes" id="UP000294562">
    <property type="component" value="Unassembled WGS sequence"/>
</dbReference>
<dbReference type="GO" id="GO:0010628">
    <property type="term" value="P:positive regulation of gene expression"/>
    <property type="evidence" value="ECO:0007669"/>
    <property type="project" value="TreeGrafter"/>
</dbReference>
<evidence type="ECO:0000256" key="2">
    <source>
        <dbReference type="ARBA" id="ARBA00023015"/>
    </source>
</evidence>
<dbReference type="Gene3D" id="3.40.190.10">
    <property type="entry name" value="Periplasmic binding protein-like II"/>
    <property type="match status" value="2"/>
</dbReference>
<evidence type="ECO:0000256" key="4">
    <source>
        <dbReference type="ARBA" id="ARBA00023163"/>
    </source>
</evidence>
<dbReference type="InterPro" id="IPR005119">
    <property type="entry name" value="LysR_subst-bd"/>
</dbReference>
<comment type="caution">
    <text evidence="6">The sequence shown here is derived from an EMBL/GenBank/DDBJ whole genome shotgun (WGS) entry which is preliminary data.</text>
</comment>
<evidence type="ECO:0000259" key="5">
    <source>
        <dbReference type="PROSITE" id="PS50931"/>
    </source>
</evidence>
<name>A0A4R6B3J3_9RHOB</name>
<dbReference type="AlphaFoldDB" id="A0A4R6B3J3"/>
<comment type="similarity">
    <text evidence="1">Belongs to the LysR transcriptional regulatory family.</text>
</comment>
<dbReference type="RefSeq" id="WP_133341527.1">
    <property type="nucleotide sequence ID" value="NZ_SMZO01000005.1"/>
</dbReference>
<dbReference type="GO" id="GO:0003700">
    <property type="term" value="F:DNA-binding transcription factor activity"/>
    <property type="evidence" value="ECO:0007669"/>
    <property type="project" value="InterPro"/>
</dbReference>
<dbReference type="Gene3D" id="1.10.10.10">
    <property type="entry name" value="Winged helix-like DNA-binding domain superfamily/Winged helix DNA-binding domain"/>
    <property type="match status" value="1"/>
</dbReference>
<evidence type="ECO:0000256" key="1">
    <source>
        <dbReference type="ARBA" id="ARBA00009437"/>
    </source>
</evidence>
<sequence length="318" mass="35269">MKHRQVEAFRYVMQTGTTAQAAKLMSVSQPAVSRLVADLEYHLKFKLFERRMGRLHPTAEATQFYAAVDNFFIGIEQLEHSAQQLRNQSATPLKISATPALSTSIVPKAISRFRKLHTNVAIELESASYWKIALKLRTQQANLGITHAFPELPGLTQEPVLSVPHVCAMHESHPLSAKDVIIPQDLEGENVLRILPEADVDWDATTGVLEGYGVRFYSNIATQSSHTGYALIAENLAVGLIEPFAAHSWLRNNVVIRPFEPRVDYTYVVALPEFQPVSRLVKEFIAILRETAVSFGTAGLDGERSPASKQVARQTAQG</sequence>
<dbReference type="InterPro" id="IPR036390">
    <property type="entry name" value="WH_DNA-bd_sf"/>
</dbReference>
<gene>
    <name evidence="6" type="ORF">E2L05_03605</name>
</gene>
<dbReference type="Pfam" id="PF00126">
    <property type="entry name" value="HTH_1"/>
    <property type="match status" value="1"/>
</dbReference>
<dbReference type="InterPro" id="IPR000847">
    <property type="entry name" value="LysR_HTH_N"/>
</dbReference>
<dbReference type="GO" id="GO:0043565">
    <property type="term" value="F:sequence-specific DNA binding"/>
    <property type="evidence" value="ECO:0007669"/>
    <property type="project" value="TreeGrafter"/>
</dbReference>
<dbReference type="PANTHER" id="PTHR30427:SF1">
    <property type="entry name" value="TRANSCRIPTIONAL ACTIVATOR PROTEIN LYSR"/>
    <property type="match status" value="1"/>
</dbReference>
<evidence type="ECO:0000313" key="7">
    <source>
        <dbReference type="Proteomes" id="UP000294562"/>
    </source>
</evidence>
<dbReference type="OrthoDB" id="8479870at2"/>
<keyword evidence="4" id="KW-0804">Transcription</keyword>
<dbReference type="PRINTS" id="PR00039">
    <property type="entry name" value="HTHLYSR"/>
</dbReference>
<dbReference type="SUPFAM" id="SSF46785">
    <property type="entry name" value="Winged helix' DNA-binding domain"/>
    <property type="match status" value="1"/>
</dbReference>
<reference evidence="6 7" key="1">
    <citation type="submission" date="2019-03" db="EMBL/GenBank/DDBJ databases">
        <title>Rhodobacteraceae bacterium SM1902, a new member of the family Rhodobacteraceae isolated from Yantai.</title>
        <authorList>
            <person name="Sun Y."/>
        </authorList>
    </citation>
    <scope>NUCLEOTIDE SEQUENCE [LARGE SCALE GENOMIC DNA]</scope>
    <source>
        <strain evidence="6 7">SM1902</strain>
    </source>
</reference>
<dbReference type="PANTHER" id="PTHR30427">
    <property type="entry name" value="TRANSCRIPTIONAL ACTIVATOR PROTEIN LYSR"/>
    <property type="match status" value="1"/>
</dbReference>
<proteinExistence type="inferred from homology"/>
<keyword evidence="3" id="KW-0238">DNA-binding</keyword>
<evidence type="ECO:0000256" key="3">
    <source>
        <dbReference type="ARBA" id="ARBA00023125"/>
    </source>
</evidence>
<dbReference type="InterPro" id="IPR036388">
    <property type="entry name" value="WH-like_DNA-bd_sf"/>
</dbReference>
<protein>
    <submittedName>
        <fullName evidence="6">LysR family transcriptional regulator</fullName>
    </submittedName>
</protein>
<evidence type="ECO:0000313" key="6">
    <source>
        <dbReference type="EMBL" id="TDL90855.1"/>
    </source>
</evidence>
<keyword evidence="7" id="KW-1185">Reference proteome</keyword>
<dbReference type="Pfam" id="PF03466">
    <property type="entry name" value="LysR_substrate"/>
    <property type="match status" value="1"/>
</dbReference>
<keyword evidence="2" id="KW-0805">Transcription regulation</keyword>
<dbReference type="PROSITE" id="PS50931">
    <property type="entry name" value="HTH_LYSR"/>
    <property type="match status" value="1"/>
</dbReference>
<accession>A0A4R6B3J3</accession>